<dbReference type="Gene3D" id="3.60.21.10">
    <property type="match status" value="1"/>
</dbReference>
<dbReference type="PANTHER" id="PTHR11124">
    <property type="entry name" value="VACUOLAR SORTING PROTEIN VPS29"/>
    <property type="match status" value="1"/>
</dbReference>
<sequence>MKYIIFSDIHGSASRTKKVLEIFEKEQCDKMIILGDVLYHGPRNDLPEGHGPKEVVTLLNHYKDRIICVRGNCEAEVDQMVLEFACMETYTRIIEGERTLFATHGHHYSPEKLPMLKAGDVFLYGHTHLWELSEKEGIRICNPGSISLPKENRPATYALYNEGKLSVYTLEGECLAQE</sequence>
<comment type="similarity">
    <text evidence="1 2">Belongs to the metallophosphoesterase superfamily. YfcE family.</text>
</comment>
<dbReference type="InterPro" id="IPR024654">
    <property type="entry name" value="Calcineurin-like_PHP_lpxH"/>
</dbReference>
<proteinExistence type="inferred from homology"/>
<dbReference type="NCBIfam" id="TIGR00040">
    <property type="entry name" value="yfcE"/>
    <property type="match status" value="1"/>
</dbReference>
<reference evidence="4" key="1">
    <citation type="submission" date="2020-08" db="EMBL/GenBank/DDBJ databases">
        <title>Genome public.</title>
        <authorList>
            <person name="Liu C."/>
            <person name="Sun Q."/>
        </authorList>
    </citation>
    <scope>NUCLEOTIDE SEQUENCE</scope>
    <source>
        <strain evidence="4">NSJ-12</strain>
    </source>
</reference>
<dbReference type="NCBIfam" id="NF006988">
    <property type="entry name" value="PRK09453.1"/>
    <property type="match status" value="1"/>
</dbReference>
<comment type="cofactor">
    <cofactor evidence="2">
        <name>a divalent metal cation</name>
        <dbReference type="ChEBI" id="CHEBI:60240"/>
    </cofactor>
</comment>
<protein>
    <recommendedName>
        <fullName evidence="2">Phosphoesterase</fullName>
        <ecNumber evidence="2">3.1.4.-</ecNumber>
    </recommendedName>
</protein>
<dbReference type="EC" id="3.1.4.-" evidence="2"/>
<dbReference type="EMBL" id="JACRSY010000013">
    <property type="protein sequence ID" value="MBC8579768.1"/>
    <property type="molecule type" value="Genomic_DNA"/>
</dbReference>
<dbReference type="GO" id="GO:0016787">
    <property type="term" value="F:hydrolase activity"/>
    <property type="evidence" value="ECO:0007669"/>
    <property type="project" value="UniProtKB-UniRule"/>
</dbReference>
<accession>A0A926EKK2</accession>
<dbReference type="AlphaFoldDB" id="A0A926EKK2"/>
<gene>
    <name evidence="4" type="primary">yfcE</name>
    <name evidence="4" type="ORF">H8718_09525</name>
</gene>
<evidence type="ECO:0000313" key="4">
    <source>
        <dbReference type="EMBL" id="MBC8579768.1"/>
    </source>
</evidence>
<comment type="caution">
    <text evidence="4">The sequence shown here is derived from an EMBL/GenBank/DDBJ whole genome shotgun (WGS) entry which is preliminary data.</text>
</comment>
<dbReference type="Proteomes" id="UP000655830">
    <property type="component" value="Unassembled WGS sequence"/>
</dbReference>
<evidence type="ECO:0000313" key="5">
    <source>
        <dbReference type="Proteomes" id="UP000655830"/>
    </source>
</evidence>
<evidence type="ECO:0000259" key="3">
    <source>
        <dbReference type="Pfam" id="PF12850"/>
    </source>
</evidence>
<name>A0A926EKK2_9FIRM</name>
<evidence type="ECO:0000256" key="2">
    <source>
        <dbReference type="RuleBase" id="RU362039"/>
    </source>
</evidence>
<organism evidence="4 5">
    <name type="scientific">Zhenhengia yiwuensis</name>
    <dbReference type="NCBI Taxonomy" id="2763666"/>
    <lineage>
        <taxon>Bacteria</taxon>
        <taxon>Bacillati</taxon>
        <taxon>Bacillota</taxon>
        <taxon>Clostridia</taxon>
        <taxon>Lachnospirales</taxon>
        <taxon>Lachnospiraceae</taxon>
        <taxon>Zhenhengia</taxon>
    </lineage>
</organism>
<dbReference type="Pfam" id="PF12850">
    <property type="entry name" value="Metallophos_2"/>
    <property type="match status" value="1"/>
</dbReference>
<dbReference type="InterPro" id="IPR029052">
    <property type="entry name" value="Metallo-depent_PP-like"/>
</dbReference>
<dbReference type="SUPFAM" id="SSF56300">
    <property type="entry name" value="Metallo-dependent phosphatases"/>
    <property type="match status" value="1"/>
</dbReference>
<dbReference type="RefSeq" id="WP_177672281.1">
    <property type="nucleotide sequence ID" value="NZ_JACRSY010000013.1"/>
</dbReference>
<dbReference type="CDD" id="cd00841">
    <property type="entry name" value="MPP_YfcE"/>
    <property type="match status" value="1"/>
</dbReference>
<dbReference type="InterPro" id="IPR000979">
    <property type="entry name" value="Phosphodiesterase_MJ0936/Vps29"/>
</dbReference>
<keyword evidence="5" id="KW-1185">Reference proteome</keyword>
<keyword evidence="2" id="KW-0479">Metal-binding</keyword>
<keyword evidence="4" id="KW-0378">Hydrolase</keyword>
<feature type="domain" description="Calcineurin-like phosphoesterase" evidence="3">
    <location>
        <begin position="1"/>
        <end position="160"/>
    </location>
</feature>
<dbReference type="InterPro" id="IPR041802">
    <property type="entry name" value="MPP_YfcE"/>
</dbReference>
<dbReference type="GO" id="GO:0046872">
    <property type="term" value="F:metal ion binding"/>
    <property type="evidence" value="ECO:0007669"/>
    <property type="project" value="UniProtKB-KW"/>
</dbReference>
<evidence type="ECO:0000256" key="1">
    <source>
        <dbReference type="ARBA" id="ARBA00008950"/>
    </source>
</evidence>